<reference evidence="4 5" key="1">
    <citation type="submission" date="2018-08" db="EMBL/GenBank/DDBJ databases">
        <title>A genome reference for cultivated species of the human gut microbiota.</title>
        <authorList>
            <person name="Zou Y."/>
            <person name="Xue W."/>
            <person name="Luo G."/>
        </authorList>
    </citation>
    <scope>NUCLEOTIDE SEQUENCE [LARGE SCALE GENOMIC DNA]</scope>
    <source>
        <strain evidence="3 4">AF34-33</strain>
        <strain evidence="2 5">OF02-7</strain>
    </source>
</reference>
<comment type="caution">
    <text evidence="3">The sequence shown here is derived from an EMBL/GenBank/DDBJ whole genome shotgun (WGS) entry which is preliminary data.</text>
</comment>
<dbReference type="EMBL" id="QRPV01000006">
    <property type="protein sequence ID" value="RHM44367.1"/>
    <property type="molecule type" value="Genomic_DNA"/>
</dbReference>
<evidence type="ECO:0000313" key="3">
    <source>
        <dbReference type="EMBL" id="RHM44367.1"/>
    </source>
</evidence>
<dbReference type="Gene3D" id="3.40.390.70">
    <property type="match status" value="1"/>
</dbReference>
<evidence type="ECO:0000313" key="2">
    <source>
        <dbReference type="EMBL" id="RGY21543.1"/>
    </source>
</evidence>
<evidence type="ECO:0000256" key="1">
    <source>
        <dbReference type="SAM" id="SignalP"/>
    </source>
</evidence>
<proteinExistence type="predicted"/>
<gene>
    <name evidence="3" type="ORF">DWZ68_07340</name>
    <name evidence="2" type="ORF">DXA50_01490</name>
</gene>
<feature type="chain" id="PRO_5036106155" evidence="1">
    <location>
        <begin position="23"/>
        <end position="293"/>
    </location>
</feature>
<evidence type="ECO:0000313" key="5">
    <source>
        <dbReference type="Proteomes" id="UP000286063"/>
    </source>
</evidence>
<keyword evidence="1" id="KW-0732">Signal</keyword>
<dbReference type="Proteomes" id="UP000286063">
    <property type="component" value="Unassembled WGS sequence"/>
</dbReference>
<accession>A0A415QKJ8</accession>
<sequence length="293" mass="33631">MIIMKAINIFILLMFLVGFCCCDDEENIHVEEEGPRRDYDINSTDPVKKIVSEFFFNTGKEFIVDPDSSDYLYNFAEKNGVKMYPVSDANRDYLLSTVQLIKSGFLDCYTTEFVKENFPYSVIIADTIYDTGTYLTPKIVDNIARINYYGVNVAGKANLDLAEQKAFLALVHYDFFNTYLSVFKDMSFGETFESVYEKKSRVNDKHLTEEEGYAEGFVTVSTGTTWLGSKYTDFPSVTTDLKNTFIFFLTKDSDEYTRVTTTYPKIKEKCDAIITDLTNLGIDYKKLFFNGIN</sequence>
<dbReference type="AlphaFoldDB" id="A0A415QKJ8"/>
<dbReference type="EMBL" id="QSCR01000001">
    <property type="protein sequence ID" value="RGY21543.1"/>
    <property type="molecule type" value="Genomic_DNA"/>
</dbReference>
<dbReference type="Proteomes" id="UP000286038">
    <property type="component" value="Unassembled WGS sequence"/>
</dbReference>
<feature type="signal peptide" evidence="1">
    <location>
        <begin position="1"/>
        <end position="22"/>
    </location>
</feature>
<evidence type="ECO:0000313" key="4">
    <source>
        <dbReference type="Proteomes" id="UP000286038"/>
    </source>
</evidence>
<protein>
    <submittedName>
        <fullName evidence="3">Uncharacterized protein</fullName>
    </submittedName>
</protein>
<name>A0A415QKJ8_9BACT</name>
<organism evidence="3 4">
    <name type="scientific">Butyricimonas virosa</name>
    <dbReference type="NCBI Taxonomy" id="544645"/>
    <lineage>
        <taxon>Bacteria</taxon>
        <taxon>Pseudomonadati</taxon>
        <taxon>Bacteroidota</taxon>
        <taxon>Bacteroidia</taxon>
        <taxon>Bacteroidales</taxon>
        <taxon>Odoribacteraceae</taxon>
        <taxon>Butyricimonas</taxon>
    </lineage>
</organism>